<proteinExistence type="inferred from homology"/>
<dbReference type="Proteomes" id="UP001185092">
    <property type="component" value="Unassembled WGS sequence"/>
</dbReference>
<dbReference type="FunFam" id="3.40.50.620:FF:000013">
    <property type="entry name" value="Pantothenate synthetase"/>
    <property type="match status" value="1"/>
</dbReference>
<evidence type="ECO:0000256" key="6">
    <source>
        <dbReference type="ARBA" id="ARBA00022840"/>
    </source>
</evidence>
<dbReference type="NCBIfam" id="TIGR00018">
    <property type="entry name" value="panC"/>
    <property type="match status" value="1"/>
</dbReference>
<evidence type="ECO:0000256" key="8">
    <source>
        <dbReference type="HAMAP-Rule" id="MF_00158"/>
    </source>
</evidence>
<evidence type="ECO:0000256" key="5">
    <source>
        <dbReference type="ARBA" id="ARBA00022741"/>
    </source>
</evidence>
<feature type="binding site" evidence="8">
    <location>
        <position position="61"/>
    </location>
    <ligand>
        <name>(R)-pantoate</name>
        <dbReference type="ChEBI" id="CHEBI:15980"/>
    </ligand>
</feature>
<dbReference type="Gene3D" id="3.40.50.620">
    <property type="entry name" value="HUPs"/>
    <property type="match status" value="1"/>
</dbReference>
<comment type="pathway">
    <text evidence="1 8">Cofactor biosynthesis; (R)-pantothenate biosynthesis; (R)-pantothenate from (R)-pantoate and beta-alanine: step 1/1.</text>
</comment>
<dbReference type="EMBL" id="JAVDQD010000001">
    <property type="protein sequence ID" value="MDR6237339.1"/>
    <property type="molecule type" value="Genomic_DNA"/>
</dbReference>
<comment type="function">
    <text evidence="8">Catalyzes the condensation of pantoate with beta-alanine in an ATP-dependent reaction via a pantoyl-adenylate intermediate.</text>
</comment>
<comment type="catalytic activity">
    <reaction evidence="7 8">
        <text>(R)-pantoate + beta-alanine + ATP = (R)-pantothenate + AMP + diphosphate + H(+)</text>
        <dbReference type="Rhea" id="RHEA:10912"/>
        <dbReference type="ChEBI" id="CHEBI:15378"/>
        <dbReference type="ChEBI" id="CHEBI:15980"/>
        <dbReference type="ChEBI" id="CHEBI:29032"/>
        <dbReference type="ChEBI" id="CHEBI:30616"/>
        <dbReference type="ChEBI" id="CHEBI:33019"/>
        <dbReference type="ChEBI" id="CHEBI:57966"/>
        <dbReference type="ChEBI" id="CHEBI:456215"/>
        <dbReference type="EC" id="6.3.2.1"/>
    </reaction>
</comment>
<dbReference type="PANTHER" id="PTHR21299">
    <property type="entry name" value="CYTIDYLATE KINASE/PANTOATE-BETA-ALANINE LIGASE"/>
    <property type="match status" value="1"/>
</dbReference>
<dbReference type="EC" id="6.3.2.1" evidence="8"/>
<dbReference type="InterPro" id="IPR042176">
    <property type="entry name" value="Pantoate_ligase_C"/>
</dbReference>
<reference evidence="9" key="1">
    <citation type="submission" date="2023-07" db="EMBL/GenBank/DDBJ databases">
        <title>Genomic Encyclopedia of Type Strains, Phase IV (KMG-IV): sequencing the most valuable type-strain genomes for metagenomic binning, comparative biology and taxonomic classification.</title>
        <authorList>
            <person name="Goeker M."/>
        </authorList>
    </citation>
    <scope>NUCLEOTIDE SEQUENCE</scope>
    <source>
        <strain evidence="9">DSM 26174</strain>
    </source>
</reference>
<dbReference type="GO" id="GO:0015940">
    <property type="term" value="P:pantothenate biosynthetic process"/>
    <property type="evidence" value="ECO:0007669"/>
    <property type="project" value="UniProtKB-UniRule"/>
</dbReference>
<keyword evidence="5 8" id="KW-0547">Nucleotide-binding</keyword>
<evidence type="ECO:0000256" key="3">
    <source>
        <dbReference type="ARBA" id="ARBA00022598"/>
    </source>
</evidence>
<dbReference type="InterPro" id="IPR003721">
    <property type="entry name" value="Pantoate_ligase"/>
</dbReference>
<accession>A0AAE4BNY1</accession>
<feature type="active site" description="Proton donor" evidence="8">
    <location>
        <position position="37"/>
    </location>
</feature>
<dbReference type="GO" id="GO:0005524">
    <property type="term" value="F:ATP binding"/>
    <property type="evidence" value="ECO:0007669"/>
    <property type="project" value="UniProtKB-KW"/>
</dbReference>
<comment type="caution">
    <text evidence="9">The sequence shown here is derived from an EMBL/GenBank/DDBJ whole genome shotgun (WGS) entry which is preliminary data.</text>
</comment>
<keyword evidence="10" id="KW-1185">Reference proteome</keyword>
<feature type="binding site" evidence="8">
    <location>
        <begin position="185"/>
        <end position="188"/>
    </location>
    <ligand>
        <name>ATP</name>
        <dbReference type="ChEBI" id="CHEBI:30616"/>
    </ligand>
</feature>
<feature type="binding site" evidence="8">
    <location>
        <begin position="148"/>
        <end position="151"/>
    </location>
    <ligand>
        <name>ATP</name>
        <dbReference type="ChEBI" id="CHEBI:30616"/>
    </ligand>
</feature>
<dbReference type="Pfam" id="PF02569">
    <property type="entry name" value="Pantoate_ligase"/>
    <property type="match status" value="1"/>
</dbReference>
<dbReference type="CDD" id="cd00560">
    <property type="entry name" value="PanC"/>
    <property type="match status" value="1"/>
</dbReference>
<protein>
    <recommendedName>
        <fullName evidence="8">Pantothenate synthetase</fullName>
        <shortName evidence="8">PS</shortName>
        <ecNumber evidence="8">6.3.2.1</ecNumber>
    </recommendedName>
    <alternativeName>
        <fullName evidence="8">Pantoate--beta-alanine ligase</fullName>
    </alternativeName>
    <alternativeName>
        <fullName evidence="8">Pantoate-activating enzyme</fullName>
    </alternativeName>
</protein>
<keyword evidence="6 8" id="KW-0067">ATP-binding</keyword>
<dbReference type="InterPro" id="IPR014729">
    <property type="entry name" value="Rossmann-like_a/b/a_fold"/>
</dbReference>
<dbReference type="GO" id="GO:0005829">
    <property type="term" value="C:cytosol"/>
    <property type="evidence" value="ECO:0007669"/>
    <property type="project" value="TreeGrafter"/>
</dbReference>
<comment type="caution">
    <text evidence="8">Lacks conserved residue(s) required for the propagation of feature annotation.</text>
</comment>
<evidence type="ECO:0000256" key="4">
    <source>
        <dbReference type="ARBA" id="ARBA00022655"/>
    </source>
</evidence>
<dbReference type="NCBIfam" id="TIGR00125">
    <property type="entry name" value="cyt_tran_rel"/>
    <property type="match status" value="1"/>
</dbReference>
<dbReference type="InterPro" id="IPR004821">
    <property type="entry name" value="Cyt_trans-like"/>
</dbReference>
<dbReference type="HAMAP" id="MF_00158">
    <property type="entry name" value="PanC"/>
    <property type="match status" value="1"/>
</dbReference>
<evidence type="ECO:0000313" key="9">
    <source>
        <dbReference type="EMBL" id="MDR6237339.1"/>
    </source>
</evidence>
<keyword evidence="4 8" id="KW-0566">Pantothenate biosynthesis</keyword>
<keyword evidence="3 8" id="KW-0436">Ligase</keyword>
<evidence type="ECO:0000256" key="1">
    <source>
        <dbReference type="ARBA" id="ARBA00004990"/>
    </source>
</evidence>
<dbReference type="Gene3D" id="3.30.1300.10">
    <property type="entry name" value="Pantoate-beta-alanine ligase, C-terminal domain"/>
    <property type="match status" value="1"/>
</dbReference>
<evidence type="ECO:0000313" key="10">
    <source>
        <dbReference type="Proteomes" id="UP001185092"/>
    </source>
</evidence>
<evidence type="ECO:0000256" key="7">
    <source>
        <dbReference type="ARBA" id="ARBA00048258"/>
    </source>
</evidence>
<comment type="similarity">
    <text evidence="2 8">Belongs to the pantothenate synthetase family.</text>
</comment>
<comment type="subcellular location">
    <subcellularLocation>
        <location evidence="8">Cytoplasm</location>
    </subcellularLocation>
</comment>
<comment type="subunit">
    <text evidence="8">Homodimer.</text>
</comment>
<dbReference type="SUPFAM" id="SSF52374">
    <property type="entry name" value="Nucleotidylyl transferase"/>
    <property type="match status" value="1"/>
</dbReference>
<dbReference type="GO" id="GO:0004592">
    <property type="term" value="F:pantoate-beta-alanine ligase activity"/>
    <property type="evidence" value="ECO:0007669"/>
    <property type="project" value="UniProtKB-UniRule"/>
</dbReference>
<comment type="miscellaneous">
    <text evidence="8">The reaction proceeds by a bi uni uni bi ping pong mechanism.</text>
</comment>
<feature type="binding site" evidence="8">
    <location>
        <position position="154"/>
    </location>
    <ligand>
        <name>(R)-pantoate</name>
        <dbReference type="ChEBI" id="CHEBI:15980"/>
    </ligand>
</feature>
<evidence type="ECO:0000256" key="2">
    <source>
        <dbReference type="ARBA" id="ARBA00009256"/>
    </source>
</evidence>
<feature type="binding site" evidence="8">
    <location>
        <position position="61"/>
    </location>
    <ligand>
        <name>beta-alanine</name>
        <dbReference type="ChEBI" id="CHEBI:57966"/>
    </ligand>
</feature>
<gene>
    <name evidence="8" type="primary">panC</name>
    <name evidence="9" type="ORF">HNQ88_000315</name>
</gene>
<dbReference type="PANTHER" id="PTHR21299:SF1">
    <property type="entry name" value="PANTOATE--BETA-ALANINE LIGASE"/>
    <property type="match status" value="1"/>
</dbReference>
<dbReference type="RefSeq" id="WP_309936797.1">
    <property type="nucleotide sequence ID" value="NZ_AP025305.1"/>
</dbReference>
<keyword evidence="8" id="KW-0963">Cytoplasm</keyword>
<sequence length="282" mass="32162">MQVFEHVYDVREYIKERIASGKKVGFVPTMGALHEGHISLLNKAKQENDIVVCSIYVNPTQFNNAEDLKNYPSPIENDKKKLIDAHCDILYLPQTKEIYPTKDPKVIVDFGEMERTLEGEFRPGHFKGVGLIITKLFNIIKPAKAYFGEKDFQQLALIRNLADEFMFDTEIIGVDTMREKDGLAMSSRNLRLNEEERKISPIIYKALKTVEENLKNGDIEQAIEKGKAVILSNSKLTLEYLRVVDAYTLKDMENTMKTLTANICIAAHLGPVRLIDNIRVEL</sequence>
<feature type="binding site" evidence="8">
    <location>
        <begin position="30"/>
        <end position="37"/>
    </location>
    <ligand>
        <name>ATP</name>
        <dbReference type="ChEBI" id="CHEBI:30616"/>
    </ligand>
</feature>
<dbReference type="AlphaFoldDB" id="A0AAE4BNY1"/>
<organism evidence="9 10">
    <name type="scientific">Aureibacter tunicatorum</name>
    <dbReference type="NCBI Taxonomy" id="866807"/>
    <lineage>
        <taxon>Bacteria</taxon>
        <taxon>Pseudomonadati</taxon>
        <taxon>Bacteroidota</taxon>
        <taxon>Cytophagia</taxon>
        <taxon>Cytophagales</taxon>
        <taxon>Persicobacteraceae</taxon>
        <taxon>Aureibacter</taxon>
    </lineage>
</organism>
<name>A0AAE4BNY1_9BACT</name>